<evidence type="ECO:0000313" key="19">
    <source>
        <dbReference type="RefSeq" id="XP_010469633.1"/>
    </source>
</evidence>
<comment type="function">
    <text evidence="17">Ubiquitous transcription factor required for a diverse set of processes. It is a component of the CCR4 complex involved in the control of gene expression.</text>
</comment>
<evidence type="ECO:0000256" key="5">
    <source>
        <dbReference type="ARBA" id="ARBA00008372"/>
    </source>
</evidence>
<evidence type="ECO:0000256" key="7">
    <source>
        <dbReference type="ARBA" id="ARBA00012161"/>
    </source>
</evidence>
<evidence type="ECO:0000313" key="18">
    <source>
        <dbReference type="Proteomes" id="UP000694864"/>
    </source>
</evidence>
<dbReference type="GeneID" id="104749658"/>
<gene>
    <name evidence="19" type="primary">LOC104749658</name>
</gene>
<dbReference type="Pfam" id="PF04857">
    <property type="entry name" value="CAF1"/>
    <property type="match status" value="1"/>
</dbReference>
<keyword evidence="12" id="KW-0269">Exonuclease</keyword>
<dbReference type="Gene3D" id="3.30.420.10">
    <property type="entry name" value="Ribonuclease H-like superfamily/Ribonuclease H"/>
    <property type="match status" value="2"/>
</dbReference>
<dbReference type="InterPro" id="IPR012337">
    <property type="entry name" value="RNaseH-like_sf"/>
</dbReference>
<dbReference type="PANTHER" id="PTHR10797">
    <property type="entry name" value="CCR4-NOT TRANSCRIPTION COMPLEX SUBUNIT"/>
    <property type="match status" value="1"/>
</dbReference>
<sequence>MSLFAKEDSIQIREVCRENLESEMCLIRAAVDDFPFVGMVCRPVVSDFPEIVLGTFNTLTEYNYETLKTNVNNIVEMLQLGLTLSDENGNLPTCETDKYCTWQFNIRNVAENNQTGIDPEEFANLMMSSGTVLNESVHWVTFHGGYDVGYLLKLLTNQNLPETQSGFFEMISLYFPRVYDVKHLMKFCNDAYGDLNYLAELLDVERVGISHQAGSDSLLTSCTFRKLQEVFFIGSIEKYSGVLFGLGVVTNG</sequence>
<reference evidence="19" key="2">
    <citation type="submission" date="2025-08" db="UniProtKB">
        <authorList>
            <consortium name="RefSeq"/>
        </authorList>
    </citation>
    <scope>IDENTIFICATION</scope>
    <source>
        <tissue evidence="19">Leaf</tissue>
    </source>
</reference>
<evidence type="ECO:0000256" key="3">
    <source>
        <dbReference type="ARBA" id="ARBA00004123"/>
    </source>
</evidence>
<evidence type="ECO:0000256" key="8">
    <source>
        <dbReference type="ARBA" id="ARBA00022490"/>
    </source>
</evidence>
<dbReference type="InterPro" id="IPR006941">
    <property type="entry name" value="RNase_CAF1"/>
</dbReference>
<keyword evidence="9" id="KW-0540">Nuclease</keyword>
<comment type="cofactor">
    <cofactor evidence="2">
        <name>a divalent metal cation</name>
        <dbReference type="ChEBI" id="CHEBI:60240"/>
    </cofactor>
</comment>
<dbReference type="InterPro" id="IPR036397">
    <property type="entry name" value="RNaseH_sf"/>
</dbReference>
<evidence type="ECO:0000256" key="15">
    <source>
        <dbReference type="ARBA" id="ARBA00023163"/>
    </source>
</evidence>
<keyword evidence="13" id="KW-0694">RNA-binding</keyword>
<reference evidence="18" key="1">
    <citation type="journal article" date="2014" name="Nat. Commun.">
        <title>The emerging biofuel crop Camelina sativa retains a highly undifferentiated hexaploid genome structure.</title>
        <authorList>
            <person name="Kagale S."/>
            <person name="Koh C."/>
            <person name="Nixon J."/>
            <person name="Bollina V."/>
            <person name="Clarke W.E."/>
            <person name="Tuteja R."/>
            <person name="Spillane C."/>
            <person name="Robinson S.J."/>
            <person name="Links M.G."/>
            <person name="Clarke C."/>
            <person name="Higgins E.E."/>
            <person name="Huebert T."/>
            <person name="Sharpe A.G."/>
            <person name="Parkin I.A."/>
        </authorList>
    </citation>
    <scope>NUCLEOTIDE SEQUENCE [LARGE SCALE GENOMIC DNA]</scope>
    <source>
        <strain evidence="18">cv. DH55</strain>
    </source>
</reference>
<keyword evidence="16" id="KW-0539">Nucleus</keyword>
<organism evidence="18 19">
    <name type="scientific">Camelina sativa</name>
    <name type="common">False flax</name>
    <name type="synonym">Myagrum sativum</name>
    <dbReference type="NCBI Taxonomy" id="90675"/>
    <lineage>
        <taxon>Eukaryota</taxon>
        <taxon>Viridiplantae</taxon>
        <taxon>Streptophyta</taxon>
        <taxon>Embryophyta</taxon>
        <taxon>Tracheophyta</taxon>
        <taxon>Spermatophyta</taxon>
        <taxon>Magnoliopsida</taxon>
        <taxon>eudicotyledons</taxon>
        <taxon>Gunneridae</taxon>
        <taxon>Pentapetalae</taxon>
        <taxon>rosids</taxon>
        <taxon>malvids</taxon>
        <taxon>Brassicales</taxon>
        <taxon>Brassicaceae</taxon>
        <taxon>Camelineae</taxon>
        <taxon>Camelina</taxon>
    </lineage>
</organism>
<evidence type="ECO:0000256" key="13">
    <source>
        <dbReference type="ARBA" id="ARBA00022884"/>
    </source>
</evidence>
<keyword evidence="14" id="KW-0805">Transcription regulation</keyword>
<evidence type="ECO:0000256" key="12">
    <source>
        <dbReference type="ARBA" id="ARBA00022839"/>
    </source>
</evidence>
<dbReference type="InterPro" id="IPR039637">
    <property type="entry name" value="CNOT7/CNOT8/Pop2"/>
</dbReference>
<evidence type="ECO:0000256" key="16">
    <source>
        <dbReference type="ARBA" id="ARBA00023242"/>
    </source>
</evidence>
<evidence type="ECO:0000256" key="11">
    <source>
        <dbReference type="ARBA" id="ARBA00022801"/>
    </source>
</evidence>
<keyword evidence="11" id="KW-0378">Hydrolase</keyword>
<evidence type="ECO:0000256" key="9">
    <source>
        <dbReference type="ARBA" id="ARBA00022722"/>
    </source>
</evidence>
<keyword evidence="8" id="KW-0963">Cytoplasm</keyword>
<proteinExistence type="inferred from homology"/>
<evidence type="ECO:0000256" key="10">
    <source>
        <dbReference type="ARBA" id="ARBA00022723"/>
    </source>
</evidence>
<keyword evidence="10" id="KW-0479">Metal-binding</keyword>
<comment type="subunit">
    <text evidence="6">Component of the CCR4-NOT complex, at least composed of CRR4 and CAF1 proteins.</text>
</comment>
<evidence type="ECO:0000256" key="6">
    <source>
        <dbReference type="ARBA" id="ARBA00011757"/>
    </source>
</evidence>
<evidence type="ECO:0000256" key="4">
    <source>
        <dbReference type="ARBA" id="ARBA00004496"/>
    </source>
</evidence>
<keyword evidence="15" id="KW-0804">Transcription</keyword>
<name>A0ABM0WDR9_CAMSA</name>
<comment type="catalytic activity">
    <reaction evidence="1">
        <text>Exonucleolytic cleavage of poly(A) to 5'-AMP.</text>
        <dbReference type="EC" id="3.1.13.4"/>
    </reaction>
</comment>
<comment type="subcellular location">
    <subcellularLocation>
        <location evidence="4">Cytoplasm</location>
    </subcellularLocation>
    <subcellularLocation>
        <location evidence="3">Nucleus</location>
    </subcellularLocation>
</comment>
<dbReference type="EC" id="3.1.13.4" evidence="7"/>
<dbReference type="RefSeq" id="XP_010469633.1">
    <property type="nucleotide sequence ID" value="XM_010471331.1"/>
</dbReference>
<evidence type="ECO:0000256" key="14">
    <source>
        <dbReference type="ARBA" id="ARBA00023015"/>
    </source>
</evidence>
<evidence type="ECO:0000256" key="17">
    <source>
        <dbReference type="ARBA" id="ARBA00025148"/>
    </source>
</evidence>
<accession>A0ABM0WDR9</accession>
<evidence type="ECO:0000256" key="2">
    <source>
        <dbReference type="ARBA" id="ARBA00001968"/>
    </source>
</evidence>
<dbReference type="SUPFAM" id="SSF53098">
    <property type="entry name" value="Ribonuclease H-like"/>
    <property type="match status" value="1"/>
</dbReference>
<dbReference type="Proteomes" id="UP000694864">
    <property type="component" value="Chromosome 16"/>
</dbReference>
<comment type="similarity">
    <text evidence="5">Belongs to the CAF1 family.</text>
</comment>
<keyword evidence="18" id="KW-1185">Reference proteome</keyword>
<protein>
    <recommendedName>
        <fullName evidence="7">poly(A)-specific ribonuclease</fullName>
        <ecNumber evidence="7">3.1.13.4</ecNumber>
    </recommendedName>
</protein>
<evidence type="ECO:0000256" key="1">
    <source>
        <dbReference type="ARBA" id="ARBA00001663"/>
    </source>
</evidence>